<dbReference type="Proteomes" id="UP000225740">
    <property type="component" value="Unassembled WGS sequence"/>
</dbReference>
<name>A0A2G1VZC8_9BACT</name>
<sequence length="69" mass="8180">MRHRVHCNTVWLRSKTIRRGTREVGQLNEDMAADRIWKKWAGGELLAIASRNSPRRSGKKLKRKQRARR</sequence>
<comment type="caution">
    <text evidence="1">The sequence shown here is derived from an EMBL/GenBank/DDBJ whole genome shotgun (WGS) entry which is preliminary data.</text>
</comment>
<keyword evidence="2" id="KW-1185">Reference proteome</keyword>
<accession>A0A2G1VZC8</accession>
<evidence type="ECO:0000313" key="2">
    <source>
        <dbReference type="Proteomes" id="UP000225740"/>
    </source>
</evidence>
<gene>
    <name evidence="1" type="ORF">CEE69_27285</name>
</gene>
<proteinExistence type="predicted"/>
<evidence type="ECO:0000313" key="1">
    <source>
        <dbReference type="EMBL" id="PHQ32105.1"/>
    </source>
</evidence>
<protein>
    <submittedName>
        <fullName evidence="1">Uncharacterized protein</fullName>
    </submittedName>
</protein>
<reference evidence="1 2" key="1">
    <citation type="submission" date="2017-06" db="EMBL/GenBank/DDBJ databases">
        <title>Description of Rhodopirellula bahusiensis sp. nov.</title>
        <authorList>
            <person name="Kizina J."/>
            <person name="Harder J."/>
        </authorList>
    </citation>
    <scope>NUCLEOTIDE SEQUENCE [LARGE SCALE GENOMIC DNA]</scope>
    <source>
        <strain evidence="1 2">SWK21</strain>
    </source>
</reference>
<dbReference type="AlphaFoldDB" id="A0A2G1VZC8"/>
<organism evidence="1 2">
    <name type="scientific">Rhodopirellula bahusiensis</name>
    <dbReference type="NCBI Taxonomy" id="2014065"/>
    <lineage>
        <taxon>Bacteria</taxon>
        <taxon>Pseudomonadati</taxon>
        <taxon>Planctomycetota</taxon>
        <taxon>Planctomycetia</taxon>
        <taxon>Pirellulales</taxon>
        <taxon>Pirellulaceae</taxon>
        <taxon>Rhodopirellula</taxon>
    </lineage>
</organism>
<dbReference type="EMBL" id="NIZW01000032">
    <property type="protein sequence ID" value="PHQ32105.1"/>
    <property type="molecule type" value="Genomic_DNA"/>
</dbReference>